<gene>
    <name evidence="8" type="ORF">HSBAA_36590</name>
</gene>
<evidence type="ECO:0000256" key="2">
    <source>
        <dbReference type="ARBA" id="ARBA00005697"/>
    </source>
</evidence>
<feature type="transmembrane region" description="Helical" evidence="7">
    <location>
        <begin position="49"/>
        <end position="71"/>
    </location>
</feature>
<proteinExistence type="inferred from homology"/>
<dbReference type="PANTHER" id="PTHR43337:SF1">
    <property type="entry name" value="XANTHINE_URACIL PERMEASE C887.17-RELATED"/>
    <property type="match status" value="1"/>
</dbReference>
<dbReference type="AlphaFoldDB" id="A0A455UAP8"/>
<keyword evidence="4 7" id="KW-0812">Transmembrane</keyword>
<dbReference type="GO" id="GO:0012505">
    <property type="term" value="C:endomembrane system"/>
    <property type="evidence" value="ECO:0007669"/>
    <property type="project" value="UniProtKB-SubCell"/>
</dbReference>
<evidence type="ECO:0000256" key="7">
    <source>
        <dbReference type="SAM" id="Phobius"/>
    </source>
</evidence>
<evidence type="ECO:0000256" key="6">
    <source>
        <dbReference type="ARBA" id="ARBA00023136"/>
    </source>
</evidence>
<dbReference type="Proteomes" id="UP000320231">
    <property type="component" value="Chromosome"/>
</dbReference>
<dbReference type="EMBL" id="AP019514">
    <property type="protein sequence ID" value="BBI62353.1"/>
    <property type="molecule type" value="Genomic_DNA"/>
</dbReference>
<comment type="subcellular location">
    <subcellularLocation>
        <location evidence="1">Endomembrane system</location>
        <topology evidence="1">Multi-pass membrane protein</topology>
    </subcellularLocation>
</comment>
<evidence type="ECO:0000313" key="8">
    <source>
        <dbReference type="EMBL" id="BBI62353.1"/>
    </source>
</evidence>
<evidence type="ECO:0000256" key="3">
    <source>
        <dbReference type="ARBA" id="ARBA00022448"/>
    </source>
</evidence>
<protein>
    <recommendedName>
        <fullName evidence="10">Xanthine/uracil/vitamin C permease</fullName>
    </recommendedName>
</protein>
<evidence type="ECO:0000256" key="1">
    <source>
        <dbReference type="ARBA" id="ARBA00004127"/>
    </source>
</evidence>
<keyword evidence="6 7" id="KW-0472">Membrane</keyword>
<keyword evidence="5 7" id="KW-1133">Transmembrane helix</keyword>
<dbReference type="InterPro" id="IPR045018">
    <property type="entry name" value="Azg-like"/>
</dbReference>
<accession>A0A455UAP8</accession>
<name>A0A455UAP8_9GAMM</name>
<sequence length="118" mass="13285">MKLLDNYFKLTEHKTNVKTEVIAGITTFLTMAYIIFVNPSILSEAGMDYGAVFVATCLAAAIGCFVMGLWANYPIAQAPGMGLNAFSPTVWYWEWATPGRRRWGCLLLRLNLFLIKHF</sequence>
<keyword evidence="3" id="KW-0813">Transport</keyword>
<evidence type="ECO:0008006" key="10">
    <source>
        <dbReference type="Google" id="ProtNLM"/>
    </source>
</evidence>
<comment type="similarity">
    <text evidence="2">Belongs to the nucleobase:cation symporter-2 (NCS2) (TC 2.A.40) family. Azg-like subfamily.</text>
</comment>
<organism evidence="8 9">
    <name type="scientific">Vreelandella sulfidaeris</name>
    <dbReference type="NCBI Taxonomy" id="115553"/>
    <lineage>
        <taxon>Bacteria</taxon>
        <taxon>Pseudomonadati</taxon>
        <taxon>Pseudomonadota</taxon>
        <taxon>Gammaproteobacteria</taxon>
        <taxon>Oceanospirillales</taxon>
        <taxon>Halomonadaceae</taxon>
        <taxon>Vreelandella</taxon>
    </lineage>
</organism>
<dbReference type="GO" id="GO:0005886">
    <property type="term" value="C:plasma membrane"/>
    <property type="evidence" value="ECO:0007669"/>
    <property type="project" value="TreeGrafter"/>
</dbReference>
<evidence type="ECO:0000256" key="4">
    <source>
        <dbReference type="ARBA" id="ARBA00022692"/>
    </source>
</evidence>
<evidence type="ECO:0000313" key="9">
    <source>
        <dbReference type="Proteomes" id="UP000320231"/>
    </source>
</evidence>
<reference evidence="8 9" key="1">
    <citation type="journal article" date="2019" name="Microbiol. Resour. Announc.">
        <title>Complete Genome Sequence of Halomonas sulfidaeris Strain Esulfide1 Isolated from a Metal Sulfide Rock at a Depth of 2,200 Meters, Obtained Using Nanopore Sequencing.</title>
        <authorList>
            <person name="Saito M."/>
            <person name="Nishigata A."/>
            <person name="Galipon J."/>
            <person name="Arakawa K."/>
        </authorList>
    </citation>
    <scope>NUCLEOTIDE SEQUENCE [LARGE SCALE GENOMIC DNA]</scope>
    <source>
        <strain evidence="8 9">ATCC BAA-803</strain>
    </source>
</reference>
<feature type="transmembrane region" description="Helical" evidence="7">
    <location>
        <begin position="21"/>
        <end position="43"/>
    </location>
</feature>
<dbReference type="KEGG" id="hsr:HSBAA_36590"/>
<dbReference type="PANTHER" id="PTHR43337">
    <property type="entry name" value="XANTHINE/URACIL PERMEASE C887.17-RELATED"/>
    <property type="match status" value="1"/>
</dbReference>
<dbReference type="GO" id="GO:0005345">
    <property type="term" value="F:purine nucleobase transmembrane transporter activity"/>
    <property type="evidence" value="ECO:0007669"/>
    <property type="project" value="TreeGrafter"/>
</dbReference>
<dbReference type="InterPro" id="IPR006043">
    <property type="entry name" value="NCS2"/>
</dbReference>
<dbReference type="Pfam" id="PF00860">
    <property type="entry name" value="Xan_ur_permease"/>
    <property type="match status" value="1"/>
</dbReference>
<evidence type="ECO:0000256" key="5">
    <source>
        <dbReference type="ARBA" id="ARBA00022989"/>
    </source>
</evidence>